<feature type="region of interest" description="Disordered" evidence="1">
    <location>
        <begin position="1"/>
        <end position="29"/>
    </location>
</feature>
<sequence>MRVTEVELEQRRNERAGGKREIPEKTRGQVASSGTFLTFPLAIEPGPPWWEESDLTTATPRPLLLTEHCTRLYTTQNSGTATPRRQTTASNFVVASDARRDKQLCWLASHRRSVINIAVINKVSSFHLLEYRMTNWHLWSRELAPNQTHCECNSVIWSSNLTKCRSIVSFVAKKFSAETSEAHRLALRAPLAAYQTSLRRGGADGDLPTPPAPLPHTGELIGRSCHHRQQTPNTPSRAQSTFTYCGGHFLQRRKVLSTHRCFLTCCYFTAAQLSGRGVAVVRLLASPPRRTGFNARRGRPRDFRTRESFRTMPLASGFSRGSPVSHRIHALLHIHLTSPSSAHKSSMLEARIPSLTQVEAGCRPYTISSSHHSRPGAVLCEGEGEGEGWGGAQHRGRVLAEAALCCVQT</sequence>
<dbReference type="Proteomes" id="UP001159363">
    <property type="component" value="Chromosome 4"/>
</dbReference>
<evidence type="ECO:0000313" key="2">
    <source>
        <dbReference type="EMBL" id="KAJ8884520.1"/>
    </source>
</evidence>
<feature type="region of interest" description="Disordered" evidence="1">
    <location>
        <begin position="200"/>
        <end position="220"/>
    </location>
</feature>
<protein>
    <submittedName>
        <fullName evidence="2">Uncharacterized protein</fullName>
    </submittedName>
</protein>
<accession>A0ABQ9HJK0</accession>
<evidence type="ECO:0000313" key="3">
    <source>
        <dbReference type="Proteomes" id="UP001159363"/>
    </source>
</evidence>
<feature type="compositionally biased region" description="Basic and acidic residues" evidence="1">
    <location>
        <begin position="1"/>
        <end position="27"/>
    </location>
</feature>
<gene>
    <name evidence="2" type="ORF">PR048_016377</name>
</gene>
<evidence type="ECO:0000256" key="1">
    <source>
        <dbReference type="SAM" id="MobiDB-lite"/>
    </source>
</evidence>
<comment type="caution">
    <text evidence="2">The sequence shown here is derived from an EMBL/GenBank/DDBJ whole genome shotgun (WGS) entry which is preliminary data.</text>
</comment>
<name>A0ABQ9HJK0_9NEOP</name>
<organism evidence="2 3">
    <name type="scientific">Dryococelus australis</name>
    <dbReference type="NCBI Taxonomy" id="614101"/>
    <lineage>
        <taxon>Eukaryota</taxon>
        <taxon>Metazoa</taxon>
        <taxon>Ecdysozoa</taxon>
        <taxon>Arthropoda</taxon>
        <taxon>Hexapoda</taxon>
        <taxon>Insecta</taxon>
        <taxon>Pterygota</taxon>
        <taxon>Neoptera</taxon>
        <taxon>Polyneoptera</taxon>
        <taxon>Phasmatodea</taxon>
        <taxon>Verophasmatodea</taxon>
        <taxon>Anareolatae</taxon>
        <taxon>Phasmatidae</taxon>
        <taxon>Eurycanthinae</taxon>
        <taxon>Dryococelus</taxon>
    </lineage>
</organism>
<keyword evidence="3" id="KW-1185">Reference proteome</keyword>
<proteinExistence type="predicted"/>
<dbReference type="EMBL" id="JARBHB010000005">
    <property type="protein sequence ID" value="KAJ8884520.1"/>
    <property type="molecule type" value="Genomic_DNA"/>
</dbReference>
<reference evidence="2 3" key="1">
    <citation type="submission" date="2023-02" db="EMBL/GenBank/DDBJ databases">
        <title>LHISI_Scaffold_Assembly.</title>
        <authorList>
            <person name="Stuart O.P."/>
            <person name="Cleave R."/>
            <person name="Magrath M.J.L."/>
            <person name="Mikheyev A.S."/>
        </authorList>
    </citation>
    <scope>NUCLEOTIDE SEQUENCE [LARGE SCALE GENOMIC DNA]</scope>
    <source>
        <strain evidence="2">Daus_M_001</strain>
        <tissue evidence="2">Leg muscle</tissue>
    </source>
</reference>